<dbReference type="EMBL" id="CAJHUC010000809">
    <property type="protein sequence ID" value="CAD7698330.1"/>
    <property type="molecule type" value="Genomic_DNA"/>
</dbReference>
<evidence type="ECO:0000313" key="2">
    <source>
        <dbReference type="EMBL" id="CAD7698330.1"/>
    </source>
</evidence>
<feature type="region of interest" description="Disordered" evidence="1">
    <location>
        <begin position="345"/>
        <end position="364"/>
    </location>
</feature>
<protein>
    <submittedName>
        <fullName evidence="2">Uncharacterized protein</fullName>
    </submittedName>
</protein>
<dbReference type="AlphaFoldDB" id="A0A8S1IX65"/>
<gene>
    <name evidence="2" type="ORF">OSTQU699_LOCUS3691</name>
</gene>
<keyword evidence="3" id="KW-1185">Reference proteome</keyword>
<proteinExistence type="predicted"/>
<comment type="caution">
    <text evidence="2">The sequence shown here is derived from an EMBL/GenBank/DDBJ whole genome shotgun (WGS) entry which is preliminary data.</text>
</comment>
<reference evidence="2" key="1">
    <citation type="submission" date="2020-12" db="EMBL/GenBank/DDBJ databases">
        <authorList>
            <person name="Iha C."/>
        </authorList>
    </citation>
    <scope>NUCLEOTIDE SEQUENCE</scope>
</reference>
<accession>A0A8S1IX65</accession>
<name>A0A8S1IX65_9CHLO</name>
<dbReference type="Proteomes" id="UP000708148">
    <property type="component" value="Unassembled WGS sequence"/>
</dbReference>
<feature type="region of interest" description="Disordered" evidence="1">
    <location>
        <begin position="607"/>
        <end position="636"/>
    </location>
</feature>
<evidence type="ECO:0000313" key="3">
    <source>
        <dbReference type="Proteomes" id="UP000708148"/>
    </source>
</evidence>
<feature type="region of interest" description="Disordered" evidence="1">
    <location>
        <begin position="151"/>
        <end position="187"/>
    </location>
</feature>
<sequence length="636" mass="66542">MDPILTDKGLRDSLKFCESASAEGGRRSFHPGCLQRDRAVLHNRQLTTKTKDGSVRVKSQWHQCCDECLIRGEQDPDSFKVQAGVEQKFIEQRREQKRICNARKRTQERLSRVCEKFGLDMVMQYCVNQMQGSGVVVQPYMAVAELPSAGGHEAQATGSPNAAGTCVDDETTEEPSPKRQHQDMISASPEVSAIDHSCIQDALSASTRPNWTKSTLRQVLARYYGVTNLRLDMSKELLWEQLKRHAEMRWTQGQGGAQIAGPLVTPGQNVPVVAVSGIQPLPVSGAVLIPMGPPEILVPGLSGALPSLTPLASTKPMRSAVQGTPSAGVMLHALPTPLAVNTAPQTARQPADRTVPVPEHLSSGPQLVGPSMLATLQMEHTLAGVVTEQPAGVAGCQSVTQGDTLNTAASRTSGTCIDPAPTASGVPPLPVGDAPLLQVSPESNRPLEGGSFATARHPAGSLVLAGPSGVLQPPGSIVSTIGSEGPPLHAMGILGTTGVPELLAGERTVGSEVVNGAGCEVPVSALPVGGQVHWSMSLPSAHLASTTAPLPVMSLPNVSAHTPHFPLEMGVPLPWQWYHGSAVAEGVPVNHPFAMGASAIGVPVQSSGHGMATNVPHPNVQQDAAPGSDPSSSCPE</sequence>
<organism evidence="2 3">
    <name type="scientific">Ostreobium quekettii</name>
    <dbReference type="NCBI Taxonomy" id="121088"/>
    <lineage>
        <taxon>Eukaryota</taxon>
        <taxon>Viridiplantae</taxon>
        <taxon>Chlorophyta</taxon>
        <taxon>core chlorophytes</taxon>
        <taxon>Ulvophyceae</taxon>
        <taxon>TCBD clade</taxon>
        <taxon>Bryopsidales</taxon>
        <taxon>Ostreobineae</taxon>
        <taxon>Ostreobiaceae</taxon>
        <taxon>Ostreobium</taxon>
    </lineage>
</organism>
<evidence type="ECO:0000256" key="1">
    <source>
        <dbReference type="SAM" id="MobiDB-lite"/>
    </source>
</evidence>